<feature type="transmembrane region" description="Helical" evidence="1">
    <location>
        <begin position="6"/>
        <end position="21"/>
    </location>
</feature>
<dbReference type="KEGG" id="gur:Gura_2221"/>
<evidence type="ECO:0008006" key="4">
    <source>
        <dbReference type="Google" id="ProtNLM"/>
    </source>
</evidence>
<dbReference type="Pfam" id="PF12669">
    <property type="entry name" value="FeoB_associated"/>
    <property type="match status" value="1"/>
</dbReference>
<dbReference type="AlphaFoldDB" id="A5G3N7"/>
<keyword evidence="3" id="KW-1185">Reference proteome</keyword>
<protein>
    <recommendedName>
        <fullName evidence="4">FeoB-associated Cys-rich membrane protein</fullName>
    </recommendedName>
</protein>
<gene>
    <name evidence="2" type="ordered locus">Gura_2221</name>
</gene>
<evidence type="ECO:0000256" key="1">
    <source>
        <dbReference type="SAM" id="Phobius"/>
    </source>
</evidence>
<evidence type="ECO:0000313" key="2">
    <source>
        <dbReference type="EMBL" id="ABQ26405.1"/>
    </source>
</evidence>
<sequence>MGASDIIIAAAILAGAAYLLYRSVWKKKGHCQGCSSGSCDKK</sequence>
<dbReference type="RefSeq" id="WP_011939101.1">
    <property type="nucleotide sequence ID" value="NC_009483.1"/>
</dbReference>
<evidence type="ECO:0000313" key="3">
    <source>
        <dbReference type="Proteomes" id="UP000006695"/>
    </source>
</evidence>
<dbReference type="Proteomes" id="UP000006695">
    <property type="component" value="Chromosome"/>
</dbReference>
<name>A5G3N7_GEOUR</name>
<dbReference type="EMBL" id="CP000698">
    <property type="protein sequence ID" value="ABQ26405.1"/>
    <property type="molecule type" value="Genomic_DNA"/>
</dbReference>
<keyword evidence="1" id="KW-1133">Transmembrane helix</keyword>
<dbReference type="STRING" id="351605.Gura_2221"/>
<keyword evidence="1" id="KW-0812">Transmembrane</keyword>
<accession>A5G3N7</accession>
<keyword evidence="1" id="KW-0472">Membrane</keyword>
<proteinExistence type="predicted"/>
<reference evidence="2 3" key="1">
    <citation type="submission" date="2007-05" db="EMBL/GenBank/DDBJ databases">
        <title>Complete sequence of Geobacter uraniireducens Rf4.</title>
        <authorList>
            <consortium name="US DOE Joint Genome Institute"/>
            <person name="Copeland A."/>
            <person name="Lucas S."/>
            <person name="Lapidus A."/>
            <person name="Barry K."/>
            <person name="Detter J.C."/>
            <person name="Glavina del Rio T."/>
            <person name="Hammon N."/>
            <person name="Israni S."/>
            <person name="Dalin E."/>
            <person name="Tice H."/>
            <person name="Pitluck S."/>
            <person name="Chertkov O."/>
            <person name="Brettin T."/>
            <person name="Bruce D."/>
            <person name="Han C."/>
            <person name="Schmutz J."/>
            <person name="Larimer F."/>
            <person name="Land M."/>
            <person name="Hauser L."/>
            <person name="Kyrpides N."/>
            <person name="Mikhailova N."/>
            <person name="Shelobolina E."/>
            <person name="Aklujkar M."/>
            <person name="Lovley D."/>
            <person name="Richardson P."/>
        </authorList>
    </citation>
    <scope>NUCLEOTIDE SEQUENCE [LARGE SCALE GENOMIC DNA]</scope>
    <source>
        <strain evidence="2 3">Rf4</strain>
    </source>
</reference>
<dbReference type="HOGENOM" id="CLU_211298_0_0_7"/>
<organism evidence="2 3">
    <name type="scientific">Geotalea uraniireducens (strain Rf4)</name>
    <name type="common">Geobacter uraniireducens</name>
    <dbReference type="NCBI Taxonomy" id="351605"/>
    <lineage>
        <taxon>Bacteria</taxon>
        <taxon>Pseudomonadati</taxon>
        <taxon>Thermodesulfobacteriota</taxon>
        <taxon>Desulfuromonadia</taxon>
        <taxon>Geobacterales</taxon>
        <taxon>Geobacteraceae</taxon>
        <taxon>Geotalea</taxon>
    </lineage>
</organism>